<dbReference type="PANTHER" id="PTHR11328:SF24">
    <property type="entry name" value="MAJOR FACILITATOR SUPERFAMILY (MFS) PROFILE DOMAIN-CONTAINING PROTEIN"/>
    <property type="match status" value="1"/>
</dbReference>
<evidence type="ECO:0000256" key="1">
    <source>
        <dbReference type="SAM" id="Phobius"/>
    </source>
</evidence>
<feature type="transmembrane region" description="Helical" evidence="1">
    <location>
        <begin position="250"/>
        <end position="268"/>
    </location>
</feature>
<dbReference type="AlphaFoldDB" id="A0A5D0WK42"/>
<evidence type="ECO:0000313" key="3">
    <source>
        <dbReference type="Proteomes" id="UP000322619"/>
    </source>
</evidence>
<keyword evidence="1" id="KW-0472">Membrane</keyword>
<comment type="caution">
    <text evidence="2">The sequence shown here is derived from an EMBL/GenBank/DDBJ whole genome shotgun (WGS) entry which is preliminary data.</text>
</comment>
<dbReference type="SUPFAM" id="SSF103473">
    <property type="entry name" value="MFS general substrate transporter"/>
    <property type="match status" value="1"/>
</dbReference>
<dbReference type="EMBL" id="VSLA01000025">
    <property type="protein sequence ID" value="TYC84537.1"/>
    <property type="molecule type" value="Genomic_DNA"/>
</dbReference>
<sequence length="460" mass="50281">MSQPLKKSVVNLYGLPSFGFQTLVTIEVMFFAAFLTDFVKLPLALVSTLLLATSLVDIIAVPTSGVILEKSNLKWGKYRSWLFVGPPIAALFYILQFTQLGGSATVTAIIIFTGFVVSHLVWNTFYAAHISLNNAMTLDRGERISMASNRGMFNALGTLAFTYFGVKAITSIGVAVGNPVLGYTYMAAITGCIMIACNWIYFVLTKDYAFNGCAAPVGKAADKMSVGEMLKQIIVNPPLMGLMIVELGRYLGRFIIFGMAFYYFKYVINDLPGMALFMTGLTVINFLSAMIAAPIAKRLGEKNTYMIALSLLVIGLLIVWFIPLQATAFKIIMLLAYIGYGLPDSLGVAMYSATSDYGEWKTGKNARGFVMSLISFPIKISIFVRSMIIAAVLSSVNYVADMAVTPELVQGIKNGFSLYPAIIIIIGLLLMFKMYSLTPKRMEEMNADLTARRQAPGSEA</sequence>
<proteinExistence type="predicted"/>
<protein>
    <submittedName>
        <fullName evidence="2">Sugar transporter</fullName>
    </submittedName>
</protein>
<dbReference type="GO" id="GO:0006814">
    <property type="term" value="P:sodium ion transport"/>
    <property type="evidence" value="ECO:0007669"/>
    <property type="project" value="InterPro"/>
</dbReference>
<dbReference type="NCBIfam" id="TIGR00792">
    <property type="entry name" value="gph"/>
    <property type="match status" value="1"/>
</dbReference>
<evidence type="ECO:0000313" key="2">
    <source>
        <dbReference type="EMBL" id="TYC84537.1"/>
    </source>
</evidence>
<keyword evidence="1" id="KW-1133">Transmembrane helix</keyword>
<feature type="transmembrane region" description="Helical" evidence="1">
    <location>
        <begin position="153"/>
        <end position="176"/>
    </location>
</feature>
<organism evidence="2 3">
    <name type="scientific">Acetobacterium wieringae</name>
    <dbReference type="NCBI Taxonomy" id="52694"/>
    <lineage>
        <taxon>Bacteria</taxon>
        <taxon>Bacillati</taxon>
        <taxon>Bacillota</taxon>
        <taxon>Clostridia</taxon>
        <taxon>Eubacteriales</taxon>
        <taxon>Eubacteriaceae</taxon>
        <taxon>Acetobacterium</taxon>
    </lineage>
</organism>
<feature type="transmembrane region" description="Helical" evidence="1">
    <location>
        <begin position="373"/>
        <end position="396"/>
    </location>
</feature>
<feature type="transmembrane region" description="Helical" evidence="1">
    <location>
        <begin position="305"/>
        <end position="322"/>
    </location>
</feature>
<accession>A0A5D0WK42</accession>
<dbReference type="InterPro" id="IPR039672">
    <property type="entry name" value="MFS_2"/>
</dbReference>
<feature type="transmembrane region" description="Helical" evidence="1">
    <location>
        <begin position="416"/>
        <end position="435"/>
    </location>
</feature>
<name>A0A5D0WK42_9FIRM</name>
<keyword evidence="2" id="KW-0813">Transport</keyword>
<reference evidence="2 3" key="1">
    <citation type="submission" date="2019-08" db="EMBL/GenBank/DDBJ databases">
        <title>Isolation and enrichment of carboxydotrophic bacteria from anaerobic sludge for the production of bio-based chemicals from syngas.</title>
        <authorList>
            <person name="Antares A.L."/>
            <person name="Moreira J."/>
            <person name="Diender M."/>
            <person name="Parshina S.N."/>
            <person name="Stams A.J.M."/>
            <person name="Alves M."/>
            <person name="Alves J.I."/>
            <person name="Sousa D.Z."/>
        </authorList>
    </citation>
    <scope>NUCLEOTIDE SEQUENCE [LARGE SCALE GENOMIC DNA]</scope>
    <source>
        <strain evidence="2 3">JM</strain>
    </source>
</reference>
<keyword evidence="1" id="KW-0812">Transmembrane</keyword>
<dbReference type="Gene3D" id="1.20.1250.20">
    <property type="entry name" value="MFS general substrate transporter like domains"/>
    <property type="match status" value="1"/>
</dbReference>
<dbReference type="Proteomes" id="UP000322619">
    <property type="component" value="Unassembled WGS sequence"/>
</dbReference>
<dbReference type="Pfam" id="PF13347">
    <property type="entry name" value="MFS_2"/>
    <property type="match status" value="1"/>
</dbReference>
<dbReference type="GO" id="GO:0005886">
    <property type="term" value="C:plasma membrane"/>
    <property type="evidence" value="ECO:0007669"/>
    <property type="project" value="TreeGrafter"/>
</dbReference>
<feature type="transmembrane region" description="Helical" evidence="1">
    <location>
        <begin position="274"/>
        <end position="293"/>
    </location>
</feature>
<dbReference type="GO" id="GO:0015293">
    <property type="term" value="F:symporter activity"/>
    <property type="evidence" value="ECO:0007669"/>
    <property type="project" value="InterPro"/>
</dbReference>
<gene>
    <name evidence="2" type="ORF">FXB42_12300</name>
</gene>
<feature type="transmembrane region" description="Helical" evidence="1">
    <location>
        <begin position="328"/>
        <end position="352"/>
    </location>
</feature>
<dbReference type="PANTHER" id="PTHR11328">
    <property type="entry name" value="MAJOR FACILITATOR SUPERFAMILY DOMAIN-CONTAINING PROTEIN"/>
    <property type="match status" value="1"/>
</dbReference>
<feature type="transmembrane region" description="Helical" evidence="1">
    <location>
        <begin position="182"/>
        <end position="204"/>
    </location>
</feature>
<feature type="transmembrane region" description="Helical" evidence="1">
    <location>
        <begin position="104"/>
        <end position="132"/>
    </location>
</feature>
<feature type="transmembrane region" description="Helical" evidence="1">
    <location>
        <begin position="80"/>
        <end position="98"/>
    </location>
</feature>
<feature type="transmembrane region" description="Helical" evidence="1">
    <location>
        <begin position="12"/>
        <end position="35"/>
    </location>
</feature>
<dbReference type="InterPro" id="IPR036259">
    <property type="entry name" value="MFS_trans_sf"/>
</dbReference>
<dbReference type="GO" id="GO:0008643">
    <property type="term" value="P:carbohydrate transport"/>
    <property type="evidence" value="ECO:0007669"/>
    <property type="project" value="InterPro"/>
</dbReference>
<feature type="transmembrane region" description="Helical" evidence="1">
    <location>
        <begin position="41"/>
        <end position="68"/>
    </location>
</feature>
<dbReference type="InterPro" id="IPR001927">
    <property type="entry name" value="Na/Gal_symport"/>
</dbReference>
<keyword evidence="2" id="KW-0762">Sugar transport</keyword>
<dbReference type="RefSeq" id="WP_148638019.1">
    <property type="nucleotide sequence ID" value="NZ_VSLA01000025.1"/>
</dbReference>